<accession>A0A498CDI9</accession>
<evidence type="ECO:0000313" key="2">
    <source>
        <dbReference type="EMBL" id="RLK51360.1"/>
    </source>
</evidence>
<dbReference type="Gene3D" id="3.60.21.10">
    <property type="match status" value="1"/>
</dbReference>
<organism evidence="2 3">
    <name type="scientific">Alkalispirillum mobile</name>
    <dbReference type="NCBI Taxonomy" id="85925"/>
    <lineage>
        <taxon>Bacteria</taxon>
        <taxon>Pseudomonadati</taxon>
        <taxon>Pseudomonadota</taxon>
        <taxon>Gammaproteobacteria</taxon>
        <taxon>Chromatiales</taxon>
        <taxon>Ectothiorhodospiraceae</taxon>
        <taxon>Alkalispirillum</taxon>
    </lineage>
</organism>
<dbReference type="CDD" id="cd00838">
    <property type="entry name" value="MPP_superfamily"/>
    <property type="match status" value="1"/>
</dbReference>
<proteinExistence type="predicted"/>
<dbReference type="Proteomes" id="UP000275461">
    <property type="component" value="Unassembled WGS sequence"/>
</dbReference>
<reference evidence="2 3" key="1">
    <citation type="submission" date="2018-10" db="EMBL/GenBank/DDBJ databases">
        <title>Genomic Encyclopedia of Type Strains, Phase IV (KMG-IV): sequencing the most valuable type-strain genomes for metagenomic binning, comparative biology and taxonomic classification.</title>
        <authorList>
            <person name="Goeker M."/>
        </authorList>
    </citation>
    <scope>NUCLEOTIDE SEQUENCE [LARGE SCALE GENOMIC DNA]</scope>
    <source>
        <strain evidence="2 3">DSM 12769</strain>
    </source>
</reference>
<protein>
    <submittedName>
        <fullName evidence="2">Icc-related predicted phosphoesterase</fullName>
    </submittedName>
</protein>
<comment type="caution">
    <text evidence="2">The sequence shown here is derived from an EMBL/GenBank/DDBJ whole genome shotgun (WGS) entry which is preliminary data.</text>
</comment>
<keyword evidence="3" id="KW-1185">Reference proteome</keyword>
<feature type="domain" description="Calcineurin-like phosphoesterase" evidence="1">
    <location>
        <begin position="13"/>
        <end position="206"/>
    </location>
</feature>
<dbReference type="OrthoDB" id="7831721at2"/>
<dbReference type="GO" id="GO:0016787">
    <property type="term" value="F:hydrolase activity"/>
    <property type="evidence" value="ECO:0007669"/>
    <property type="project" value="InterPro"/>
</dbReference>
<dbReference type="AlphaFoldDB" id="A0A498CDI9"/>
<sequence>MGRHELTAPDPSRVLFAGDPHGRFDPIRTAVEAYRPEAVILLGDYELEAPLDETLGPVAEKTQVWWIAGNHDYVQTHYYDHLFGSRLAERNLHGRVVEIAGLRVAGLGGHFQGKIWYPRQGQAEPNFTSRDAFLAQLGKGNRWRGGLPRKRRGAIWYEDVSALGEEQADVLVSHEAPACHHLGFQAIDELAKALGARLIVHGHLHEHYSVPSRAGAPCVFGVGEAEVVDLKGNRLSAE</sequence>
<evidence type="ECO:0000259" key="1">
    <source>
        <dbReference type="Pfam" id="PF00149"/>
    </source>
</evidence>
<evidence type="ECO:0000313" key="3">
    <source>
        <dbReference type="Proteomes" id="UP000275461"/>
    </source>
</evidence>
<name>A0A498CDI9_9GAMM</name>
<dbReference type="InterPro" id="IPR004843">
    <property type="entry name" value="Calcineurin-like_PHP"/>
</dbReference>
<dbReference type="SUPFAM" id="SSF56300">
    <property type="entry name" value="Metallo-dependent phosphatases"/>
    <property type="match status" value="1"/>
</dbReference>
<gene>
    <name evidence="2" type="ORF">DFR31_1296</name>
</gene>
<dbReference type="EMBL" id="RCDA01000001">
    <property type="protein sequence ID" value="RLK51360.1"/>
    <property type="molecule type" value="Genomic_DNA"/>
</dbReference>
<dbReference type="InterPro" id="IPR029052">
    <property type="entry name" value="Metallo-depent_PP-like"/>
</dbReference>
<dbReference type="Pfam" id="PF00149">
    <property type="entry name" value="Metallophos"/>
    <property type="match status" value="1"/>
</dbReference>